<keyword evidence="6 13" id="KW-0812">Transmembrane</keyword>
<dbReference type="PROSITE" id="PS50109">
    <property type="entry name" value="HIS_KIN"/>
    <property type="match status" value="1"/>
</dbReference>
<dbReference type="SMART" id="SM00387">
    <property type="entry name" value="HATPase_c"/>
    <property type="match status" value="1"/>
</dbReference>
<dbReference type="GO" id="GO:0000155">
    <property type="term" value="F:phosphorelay sensor kinase activity"/>
    <property type="evidence" value="ECO:0007669"/>
    <property type="project" value="InterPro"/>
</dbReference>
<dbReference type="PRINTS" id="PR00344">
    <property type="entry name" value="BCTRLSENSOR"/>
</dbReference>
<keyword evidence="8" id="KW-0418">Kinase</keyword>
<evidence type="ECO:0000256" key="3">
    <source>
        <dbReference type="ARBA" id="ARBA00012438"/>
    </source>
</evidence>
<dbReference type="InterPro" id="IPR003594">
    <property type="entry name" value="HATPase_dom"/>
</dbReference>
<evidence type="ECO:0000256" key="5">
    <source>
        <dbReference type="ARBA" id="ARBA00022679"/>
    </source>
</evidence>
<gene>
    <name evidence="15" type="ORF">CFH80_03555</name>
</gene>
<dbReference type="CDD" id="cd00082">
    <property type="entry name" value="HisKA"/>
    <property type="match status" value="1"/>
</dbReference>
<dbReference type="InterPro" id="IPR005467">
    <property type="entry name" value="His_kinase_dom"/>
</dbReference>
<evidence type="ECO:0000256" key="11">
    <source>
        <dbReference type="ARBA" id="ARBA00023012"/>
    </source>
</evidence>
<feature type="domain" description="Histidine kinase" evidence="14">
    <location>
        <begin position="116"/>
        <end position="329"/>
    </location>
</feature>
<feature type="transmembrane region" description="Helical" evidence="13">
    <location>
        <begin position="56"/>
        <end position="76"/>
    </location>
</feature>
<dbReference type="Gene3D" id="1.10.287.130">
    <property type="match status" value="1"/>
</dbReference>
<evidence type="ECO:0000256" key="7">
    <source>
        <dbReference type="ARBA" id="ARBA00022741"/>
    </source>
</evidence>
<dbReference type="InterPro" id="IPR004358">
    <property type="entry name" value="Sig_transdc_His_kin-like_C"/>
</dbReference>
<dbReference type="EC" id="2.7.13.3" evidence="3"/>
<comment type="subcellular location">
    <subcellularLocation>
        <location evidence="2">Membrane</location>
        <topology evidence="2">Multi-pass membrane protein</topology>
    </subcellularLocation>
</comment>
<dbReference type="PANTHER" id="PTHR45569">
    <property type="entry name" value="SENSOR PROTEIN KDPD"/>
    <property type="match status" value="1"/>
</dbReference>
<dbReference type="InterPro" id="IPR036097">
    <property type="entry name" value="HisK_dim/P_sf"/>
</dbReference>
<feature type="transmembrane region" description="Helical" evidence="13">
    <location>
        <begin position="7"/>
        <end position="26"/>
    </location>
</feature>
<keyword evidence="12 13" id="KW-0472">Membrane</keyword>
<name>A0A2D3W5R5_9BACT</name>
<dbReference type="GO" id="GO:0005524">
    <property type="term" value="F:ATP binding"/>
    <property type="evidence" value="ECO:0007669"/>
    <property type="project" value="UniProtKB-KW"/>
</dbReference>
<protein>
    <recommendedName>
        <fullName evidence="3">histidine kinase</fullName>
        <ecNumber evidence="3">2.7.13.3</ecNumber>
    </recommendedName>
</protein>
<evidence type="ECO:0000256" key="4">
    <source>
        <dbReference type="ARBA" id="ARBA00022553"/>
    </source>
</evidence>
<dbReference type="AlphaFoldDB" id="A0A2D3W5R5"/>
<evidence type="ECO:0000259" key="14">
    <source>
        <dbReference type="PROSITE" id="PS50109"/>
    </source>
</evidence>
<dbReference type="GO" id="GO:0005886">
    <property type="term" value="C:plasma membrane"/>
    <property type="evidence" value="ECO:0007669"/>
    <property type="project" value="TreeGrafter"/>
</dbReference>
<evidence type="ECO:0000256" key="12">
    <source>
        <dbReference type="ARBA" id="ARBA00023136"/>
    </source>
</evidence>
<evidence type="ECO:0000256" key="9">
    <source>
        <dbReference type="ARBA" id="ARBA00022840"/>
    </source>
</evidence>
<organism evidence="15 16">
    <name type="scientific">Sulfurospirillum cavolei</name>
    <dbReference type="NCBI Taxonomy" id="366522"/>
    <lineage>
        <taxon>Bacteria</taxon>
        <taxon>Pseudomonadati</taxon>
        <taxon>Campylobacterota</taxon>
        <taxon>Epsilonproteobacteria</taxon>
        <taxon>Campylobacterales</taxon>
        <taxon>Sulfurospirillaceae</taxon>
        <taxon>Sulfurospirillum</taxon>
    </lineage>
</organism>
<keyword evidence="9 15" id="KW-0067">ATP-binding</keyword>
<dbReference type="EMBL" id="DLUG01000095">
    <property type="protein sequence ID" value="DAB36691.1"/>
    <property type="molecule type" value="Genomic_DNA"/>
</dbReference>
<dbReference type="Proteomes" id="UP000231638">
    <property type="component" value="Unassembled WGS sequence"/>
</dbReference>
<dbReference type="InterPro" id="IPR003661">
    <property type="entry name" value="HisK_dim/P_dom"/>
</dbReference>
<proteinExistence type="predicted"/>
<comment type="caution">
    <text evidence="15">The sequence shown here is derived from an EMBL/GenBank/DDBJ whole genome shotgun (WGS) entry which is preliminary data.</text>
</comment>
<dbReference type="InterPro" id="IPR036890">
    <property type="entry name" value="HATPase_C_sf"/>
</dbReference>
<dbReference type="STRING" id="366522.GCA_001548055_00998"/>
<dbReference type="PANTHER" id="PTHR45569:SF1">
    <property type="entry name" value="SENSOR PROTEIN KDPD"/>
    <property type="match status" value="1"/>
</dbReference>
<dbReference type="InterPro" id="IPR025201">
    <property type="entry name" value="KdpD_TM"/>
</dbReference>
<keyword evidence="4" id="KW-0597">Phosphoprotein</keyword>
<keyword evidence="11" id="KW-0902">Two-component regulatory system</keyword>
<evidence type="ECO:0000256" key="10">
    <source>
        <dbReference type="ARBA" id="ARBA00022989"/>
    </source>
</evidence>
<dbReference type="InterPro" id="IPR038318">
    <property type="entry name" value="KdpD_sf"/>
</dbReference>
<evidence type="ECO:0000313" key="16">
    <source>
        <dbReference type="Proteomes" id="UP000231638"/>
    </source>
</evidence>
<sequence>MFFDSRYTLPTLAALAFVTSICLLFYDSLELINIALIHFIPIIVIALEGNYARTTLIASISVLLFNYLYVPPVFTFNVYDIIHVWTFAIFLFFGYVITWQAKKIKRNEMKEILLNTISHDLKTPLSSILGSITLLLEDQKLSPETQKTLLNDIKNSSDKMNRLINNLLDNARLKDKKLELKMEWCDLEDLLGVALKDFDDAHIKRSLHIFIDPTLPLYWGDYNLLGRLFANLLDNAFKYSNQNKQIYIKLKQEDDRIRILFFNESNPLNERTLETIFDKFYRAEDNQEISGSGIGLFICQSIVQAHHGEIRAYNKDNGICFEITLPILKYPTQLHNEAE</sequence>
<feature type="transmembrane region" description="Helical" evidence="13">
    <location>
        <begin position="82"/>
        <end position="101"/>
    </location>
</feature>
<dbReference type="Gene3D" id="1.20.120.620">
    <property type="entry name" value="Backbone structure of the membrane domain of e. Coli histidine kinase receptor kdpd"/>
    <property type="match status" value="1"/>
</dbReference>
<dbReference type="SUPFAM" id="SSF55874">
    <property type="entry name" value="ATPase domain of HSP90 chaperone/DNA topoisomerase II/histidine kinase"/>
    <property type="match status" value="1"/>
</dbReference>
<dbReference type="InterPro" id="IPR052023">
    <property type="entry name" value="Histidine_kinase_KdpD"/>
</dbReference>
<reference evidence="15 16" key="1">
    <citation type="journal article" date="2017" name="Front. Microbiol.">
        <title>Comparative Genomic Analysis of the Class Epsilonproteobacteria and Proposed Reclassification to Epsilonbacteraeota (phyl. nov.).</title>
        <authorList>
            <person name="Waite D.W."/>
            <person name="Vanwonterghem I."/>
            <person name="Rinke C."/>
            <person name="Parks D.H."/>
            <person name="Zhang Y."/>
            <person name="Takai K."/>
            <person name="Sievert S.M."/>
            <person name="Simon J."/>
            <person name="Campbell B.J."/>
            <person name="Hanson T.E."/>
            <person name="Woyke T."/>
            <person name="Klotz M.G."/>
            <person name="Hugenholtz P."/>
        </authorList>
    </citation>
    <scope>NUCLEOTIDE SEQUENCE [LARGE SCALE GENOMIC DNA]</scope>
    <source>
        <strain evidence="15">UBA11420</strain>
    </source>
</reference>
<keyword evidence="5" id="KW-0808">Transferase</keyword>
<dbReference type="SMART" id="SM00388">
    <property type="entry name" value="HisKA"/>
    <property type="match status" value="1"/>
</dbReference>
<accession>A0A2D3W5R5</accession>
<dbReference type="CDD" id="cd00075">
    <property type="entry name" value="HATPase"/>
    <property type="match status" value="1"/>
</dbReference>
<dbReference type="SUPFAM" id="SSF47384">
    <property type="entry name" value="Homodimeric domain of signal transducing histidine kinase"/>
    <property type="match status" value="1"/>
</dbReference>
<dbReference type="Gene3D" id="3.30.565.10">
    <property type="entry name" value="Histidine kinase-like ATPase, C-terminal domain"/>
    <property type="match status" value="1"/>
</dbReference>
<evidence type="ECO:0000313" key="15">
    <source>
        <dbReference type="EMBL" id="DAB36691.1"/>
    </source>
</evidence>
<evidence type="ECO:0000256" key="1">
    <source>
        <dbReference type="ARBA" id="ARBA00000085"/>
    </source>
</evidence>
<evidence type="ECO:0000256" key="8">
    <source>
        <dbReference type="ARBA" id="ARBA00022777"/>
    </source>
</evidence>
<dbReference type="Pfam" id="PF13493">
    <property type="entry name" value="DUF4118"/>
    <property type="match status" value="1"/>
</dbReference>
<comment type="catalytic activity">
    <reaction evidence="1">
        <text>ATP + protein L-histidine = ADP + protein N-phospho-L-histidine.</text>
        <dbReference type="EC" id="2.7.13.3"/>
    </reaction>
</comment>
<evidence type="ECO:0000256" key="2">
    <source>
        <dbReference type="ARBA" id="ARBA00004141"/>
    </source>
</evidence>
<keyword evidence="10 13" id="KW-1133">Transmembrane helix</keyword>
<evidence type="ECO:0000256" key="6">
    <source>
        <dbReference type="ARBA" id="ARBA00022692"/>
    </source>
</evidence>
<evidence type="ECO:0000256" key="13">
    <source>
        <dbReference type="SAM" id="Phobius"/>
    </source>
</evidence>
<dbReference type="Pfam" id="PF00512">
    <property type="entry name" value="HisKA"/>
    <property type="match status" value="1"/>
</dbReference>
<keyword evidence="7" id="KW-0547">Nucleotide-binding</keyword>
<dbReference type="Pfam" id="PF02518">
    <property type="entry name" value="HATPase_c"/>
    <property type="match status" value="1"/>
</dbReference>